<protein>
    <submittedName>
        <fullName evidence="1">Uncharacterized protein</fullName>
    </submittedName>
</protein>
<feature type="non-terminal residue" evidence="1">
    <location>
        <position position="83"/>
    </location>
</feature>
<sequence>MHFADPIGAVKDAWRDVTEKYGSDKIKNTAFTGSGAESFPKVMEGITYTFDSVAIPKGAETAQPQAQYIFHIGAKDSYFFSLK</sequence>
<reference evidence="1" key="1">
    <citation type="journal article" date="2014" name="Front. Microbiol.">
        <title>High frequency of phylogenetically diverse reductive dehalogenase-homologous genes in deep subseafloor sedimentary metagenomes.</title>
        <authorList>
            <person name="Kawai M."/>
            <person name="Futagami T."/>
            <person name="Toyoda A."/>
            <person name="Takaki Y."/>
            <person name="Nishi S."/>
            <person name="Hori S."/>
            <person name="Arai W."/>
            <person name="Tsubouchi T."/>
            <person name="Morono Y."/>
            <person name="Uchiyama I."/>
            <person name="Ito T."/>
            <person name="Fujiyama A."/>
            <person name="Inagaki F."/>
            <person name="Takami H."/>
        </authorList>
    </citation>
    <scope>NUCLEOTIDE SEQUENCE</scope>
    <source>
        <strain evidence="1">Expedition CK06-06</strain>
    </source>
</reference>
<name>X1HCK1_9ZZZZ</name>
<dbReference type="Gene3D" id="3.30.420.40">
    <property type="match status" value="1"/>
</dbReference>
<proteinExistence type="predicted"/>
<organism evidence="1">
    <name type="scientific">marine sediment metagenome</name>
    <dbReference type="NCBI Taxonomy" id="412755"/>
    <lineage>
        <taxon>unclassified sequences</taxon>
        <taxon>metagenomes</taxon>
        <taxon>ecological metagenomes</taxon>
    </lineage>
</organism>
<gene>
    <name evidence="1" type="ORF">S03H2_26511</name>
</gene>
<accession>X1HCK1</accession>
<dbReference type="EMBL" id="BARU01015409">
    <property type="protein sequence ID" value="GAH51559.1"/>
    <property type="molecule type" value="Genomic_DNA"/>
</dbReference>
<dbReference type="AlphaFoldDB" id="X1HCK1"/>
<evidence type="ECO:0000313" key="1">
    <source>
        <dbReference type="EMBL" id="GAH51559.1"/>
    </source>
</evidence>
<comment type="caution">
    <text evidence="1">The sequence shown here is derived from an EMBL/GenBank/DDBJ whole genome shotgun (WGS) entry which is preliminary data.</text>
</comment>